<evidence type="ECO:0000256" key="2">
    <source>
        <dbReference type="ARBA" id="ARBA00022723"/>
    </source>
</evidence>
<dbReference type="Pfam" id="PF14226">
    <property type="entry name" value="DIOX_N"/>
    <property type="match status" value="1"/>
</dbReference>
<organism evidence="7 8">
    <name type="scientific">Xanthoceras sorbifolium</name>
    <dbReference type="NCBI Taxonomy" id="99658"/>
    <lineage>
        <taxon>Eukaryota</taxon>
        <taxon>Viridiplantae</taxon>
        <taxon>Streptophyta</taxon>
        <taxon>Embryophyta</taxon>
        <taxon>Tracheophyta</taxon>
        <taxon>Spermatophyta</taxon>
        <taxon>Magnoliopsida</taxon>
        <taxon>eudicotyledons</taxon>
        <taxon>Gunneridae</taxon>
        <taxon>Pentapetalae</taxon>
        <taxon>rosids</taxon>
        <taxon>malvids</taxon>
        <taxon>Sapindales</taxon>
        <taxon>Sapindaceae</taxon>
        <taxon>Xanthoceroideae</taxon>
        <taxon>Xanthoceras</taxon>
    </lineage>
</organism>
<dbReference type="InterPro" id="IPR026992">
    <property type="entry name" value="DIOX_N"/>
</dbReference>
<accession>A0ABQ8I9E1</accession>
<evidence type="ECO:0000256" key="3">
    <source>
        <dbReference type="ARBA" id="ARBA00023002"/>
    </source>
</evidence>
<dbReference type="PROSITE" id="PS51471">
    <property type="entry name" value="FE2OG_OXY"/>
    <property type="match status" value="1"/>
</dbReference>
<comment type="caution">
    <text evidence="7">The sequence shown here is derived from an EMBL/GenBank/DDBJ whole genome shotgun (WGS) entry which is preliminary data.</text>
</comment>
<keyword evidence="2 5" id="KW-0479">Metal-binding</keyword>
<evidence type="ECO:0000313" key="8">
    <source>
        <dbReference type="Proteomes" id="UP000827721"/>
    </source>
</evidence>
<evidence type="ECO:0000313" key="7">
    <source>
        <dbReference type="EMBL" id="KAH7573259.1"/>
    </source>
</evidence>
<dbReference type="PANTHER" id="PTHR10209:SF776">
    <property type="entry name" value="2OG-FE(II) OXYGENASE FAMILY OXIDOREDUCTASE"/>
    <property type="match status" value="1"/>
</dbReference>
<proteinExistence type="inferred from homology"/>
<evidence type="ECO:0000256" key="1">
    <source>
        <dbReference type="ARBA" id="ARBA00008056"/>
    </source>
</evidence>
<dbReference type="SUPFAM" id="SSF51197">
    <property type="entry name" value="Clavaminate synthase-like"/>
    <property type="match status" value="1"/>
</dbReference>
<dbReference type="EMBL" id="JAFEMO010000003">
    <property type="protein sequence ID" value="KAH7573259.1"/>
    <property type="molecule type" value="Genomic_DNA"/>
</dbReference>
<sequence>MVITGNSTITDRYQELKAFDDSKAGVKGLVDCGITKIPKIFIRPPEELHREPPVSVEPIRAHFTIPVVDLKDVDRRRDEAVSRVSRAAEAVGFFQVVNHGVATEVLEGMLKAARAFNELPREVKEKYYSRDAKRKVKYVSNFDLYESRSANWRDTLFCVMGPEPLDPEELPLVCRAITMEYSKQVYTLAITLFELLSEAIGLKPDHLKHMDCVKGHCLLSHYYPACPQPELTMGTSKHSDPDFLTILLQDHIGGLQIFHQNQWINVPPVPGALVVNIGDLLQASSIKGYYHIFCLW</sequence>
<dbReference type="InterPro" id="IPR044861">
    <property type="entry name" value="IPNS-like_FE2OG_OXY"/>
</dbReference>
<keyword evidence="4 5" id="KW-0408">Iron</keyword>
<evidence type="ECO:0000256" key="5">
    <source>
        <dbReference type="RuleBase" id="RU003682"/>
    </source>
</evidence>
<evidence type="ECO:0000259" key="6">
    <source>
        <dbReference type="PROSITE" id="PS51471"/>
    </source>
</evidence>
<dbReference type="InterPro" id="IPR005123">
    <property type="entry name" value="Oxoglu/Fe-dep_dioxygenase_dom"/>
</dbReference>
<dbReference type="InterPro" id="IPR027443">
    <property type="entry name" value="IPNS-like_sf"/>
</dbReference>
<keyword evidence="3 5" id="KW-0560">Oxidoreductase</keyword>
<reference evidence="7 8" key="1">
    <citation type="submission" date="2021-02" db="EMBL/GenBank/DDBJ databases">
        <title>Plant Genome Project.</title>
        <authorList>
            <person name="Zhang R.-G."/>
        </authorList>
    </citation>
    <scope>NUCLEOTIDE SEQUENCE [LARGE SCALE GENOMIC DNA]</scope>
    <source>
        <tissue evidence="7">Leaves</tissue>
    </source>
</reference>
<keyword evidence="8" id="KW-1185">Reference proteome</keyword>
<dbReference type="Proteomes" id="UP000827721">
    <property type="component" value="Unassembled WGS sequence"/>
</dbReference>
<dbReference type="PANTHER" id="PTHR10209">
    <property type="entry name" value="OXIDOREDUCTASE, 2OG-FE II OXYGENASE FAMILY PROTEIN"/>
    <property type="match status" value="1"/>
</dbReference>
<evidence type="ECO:0000256" key="4">
    <source>
        <dbReference type="ARBA" id="ARBA00023004"/>
    </source>
</evidence>
<dbReference type="Pfam" id="PF03171">
    <property type="entry name" value="2OG-FeII_Oxy"/>
    <property type="match status" value="1"/>
</dbReference>
<name>A0ABQ8I9E1_9ROSI</name>
<comment type="similarity">
    <text evidence="1 5">Belongs to the iron/ascorbate-dependent oxidoreductase family.</text>
</comment>
<protein>
    <recommendedName>
        <fullName evidence="6">Fe2OG dioxygenase domain-containing protein</fullName>
    </recommendedName>
</protein>
<dbReference type="Gene3D" id="2.60.120.330">
    <property type="entry name" value="B-lactam Antibiotic, Isopenicillin N Synthase, Chain"/>
    <property type="match status" value="1"/>
</dbReference>
<feature type="domain" description="Fe2OG dioxygenase" evidence="6">
    <location>
        <begin position="214"/>
        <end position="296"/>
    </location>
</feature>
<gene>
    <name evidence="7" type="ORF">JRO89_XS03G0102400</name>
</gene>